<dbReference type="SUPFAM" id="SSF51182">
    <property type="entry name" value="RmlC-like cupins"/>
    <property type="match status" value="1"/>
</dbReference>
<evidence type="ECO:0000313" key="3">
    <source>
        <dbReference type="EMBL" id="GAQ44243.1"/>
    </source>
</evidence>
<feature type="domain" description="DUF985" evidence="2">
    <location>
        <begin position="24"/>
        <end position="172"/>
    </location>
</feature>
<dbReference type="PANTHER" id="PTHR33387:SF3">
    <property type="entry name" value="DUF985 DOMAIN-CONTAINING PROTEIN"/>
    <property type="match status" value="1"/>
</dbReference>
<dbReference type="EMBL" id="BCMY01000012">
    <property type="protein sequence ID" value="GAQ44243.1"/>
    <property type="molecule type" value="Genomic_DNA"/>
</dbReference>
<reference evidence="4" key="1">
    <citation type="journal article" date="2016" name="Genome Announc.">
        <title>Draft genome sequence of Aspergillus niger strain An76.</title>
        <authorList>
            <person name="Gong W."/>
            <person name="Cheng Z."/>
            <person name="Zhang H."/>
            <person name="Liu L."/>
            <person name="Gao P."/>
            <person name="Wang L."/>
        </authorList>
    </citation>
    <scope>NUCLEOTIDE SEQUENCE [LARGE SCALE GENOMIC DNA]</scope>
    <source>
        <strain evidence="4">An76</strain>
    </source>
</reference>
<dbReference type="PANTHER" id="PTHR33387">
    <property type="entry name" value="RMLC-LIKE JELLY ROLL FOLD PROTEIN"/>
    <property type="match status" value="1"/>
</dbReference>
<feature type="compositionally biased region" description="Polar residues" evidence="1">
    <location>
        <begin position="13"/>
        <end position="24"/>
    </location>
</feature>
<dbReference type="AlphaFoldDB" id="A0A117E1L9"/>
<comment type="caution">
    <text evidence="3">The sequence shown here is derived from an EMBL/GenBank/DDBJ whole genome shotgun (WGS) entry which is preliminary data.</text>
</comment>
<proteinExistence type="predicted"/>
<evidence type="ECO:0000259" key="2">
    <source>
        <dbReference type="Pfam" id="PF06172"/>
    </source>
</evidence>
<feature type="compositionally biased region" description="Pro residues" evidence="1">
    <location>
        <begin position="1"/>
        <end position="12"/>
    </location>
</feature>
<evidence type="ECO:0000256" key="1">
    <source>
        <dbReference type="SAM" id="MobiDB-lite"/>
    </source>
</evidence>
<dbReference type="CDD" id="cd06121">
    <property type="entry name" value="cupin_YML079wp"/>
    <property type="match status" value="1"/>
</dbReference>
<dbReference type="InterPro" id="IPR039935">
    <property type="entry name" value="YML079W-like"/>
</dbReference>
<accession>A0A117E1L9</accession>
<name>A0A117E1L9_ASPNG</name>
<dbReference type="Gene3D" id="2.60.120.10">
    <property type="entry name" value="Jelly Rolls"/>
    <property type="match status" value="1"/>
</dbReference>
<organism evidence="3 4">
    <name type="scientific">Aspergillus niger</name>
    <dbReference type="NCBI Taxonomy" id="5061"/>
    <lineage>
        <taxon>Eukaryota</taxon>
        <taxon>Fungi</taxon>
        <taxon>Dikarya</taxon>
        <taxon>Ascomycota</taxon>
        <taxon>Pezizomycotina</taxon>
        <taxon>Eurotiomycetes</taxon>
        <taxon>Eurotiomycetidae</taxon>
        <taxon>Eurotiales</taxon>
        <taxon>Aspergillaceae</taxon>
        <taxon>Aspergillus</taxon>
        <taxon>Aspergillus subgen. Circumdati</taxon>
    </lineage>
</organism>
<gene>
    <name evidence="3" type="ORF">ABL_06904</name>
</gene>
<protein>
    <submittedName>
        <fullName evidence="3">DUF985 domain protein</fullName>
    </submittedName>
</protein>
<dbReference type="InterPro" id="IPR009327">
    <property type="entry name" value="Cupin_DUF985"/>
</dbReference>
<evidence type="ECO:0000313" key="4">
    <source>
        <dbReference type="Proteomes" id="UP000068243"/>
    </source>
</evidence>
<dbReference type="InterPro" id="IPR011051">
    <property type="entry name" value="RmlC_Cupin_sf"/>
</dbReference>
<dbReference type="OMA" id="GFEFADH"/>
<dbReference type="OrthoDB" id="6614653at2759"/>
<feature type="region of interest" description="Disordered" evidence="1">
    <location>
        <begin position="1"/>
        <end position="24"/>
    </location>
</feature>
<dbReference type="Proteomes" id="UP000068243">
    <property type="component" value="Unassembled WGS sequence"/>
</dbReference>
<dbReference type="VEuPathDB" id="FungiDB:An18g02840"/>
<dbReference type="InterPro" id="IPR014710">
    <property type="entry name" value="RmlC-like_jellyroll"/>
</dbReference>
<dbReference type="Pfam" id="PF06172">
    <property type="entry name" value="Cupin_5"/>
    <property type="match status" value="1"/>
</dbReference>
<sequence>MTRTHPPFPPSSQPTKESPSATRTIQSLDLQPHPEGGYYQETFRHPQEIPIANGTATRSASTCIHYLLTPGSPLGAFHRNKSRTVHTLHRGRGRYVVIHADERKGGKATVEQFVVGHDVERGEKVEWVVEGGKWKGSYLLPEKEHEDDDGEERGLLITETVEPGFAMEDHDFLSLQEMKELLTPEQVEDMAWMLRENSIEKNQS</sequence>